<evidence type="ECO:0000259" key="1">
    <source>
        <dbReference type="Pfam" id="PF09699"/>
    </source>
</evidence>
<dbReference type="Pfam" id="PF09699">
    <property type="entry name" value="Paired_CXXCH_1"/>
    <property type="match status" value="1"/>
</dbReference>
<evidence type="ECO:0000313" key="3">
    <source>
        <dbReference type="Proteomes" id="UP001317705"/>
    </source>
</evidence>
<organism evidence="2 3">
    <name type="scientific">Geotalea uraniireducens</name>
    <dbReference type="NCBI Taxonomy" id="351604"/>
    <lineage>
        <taxon>Bacteria</taxon>
        <taxon>Pseudomonadati</taxon>
        <taxon>Thermodesulfobacteriota</taxon>
        <taxon>Desulfuromonadia</taxon>
        <taxon>Geobacterales</taxon>
        <taxon>Geobacteraceae</taxon>
        <taxon>Geotalea</taxon>
    </lineage>
</organism>
<dbReference type="SUPFAM" id="SSF48695">
    <property type="entry name" value="Multiheme cytochromes"/>
    <property type="match status" value="1"/>
</dbReference>
<accession>A0ABN6VSA1</accession>
<gene>
    <name evidence="2" type="ORF">GURASL_06040</name>
</gene>
<protein>
    <submittedName>
        <fullName evidence="2">Cytochrome c</fullName>
    </submittedName>
</protein>
<proteinExistence type="predicted"/>
<dbReference type="Proteomes" id="UP001317705">
    <property type="component" value="Chromosome"/>
</dbReference>
<reference evidence="2 3" key="1">
    <citation type="submission" date="2022-12" db="EMBL/GenBank/DDBJ databases">
        <title>Polyphasic characterization of Geotalea uranireducens NIT-SL11 newly isolated from a complex of sewage sludge and microbially reduced graphene oxide.</title>
        <authorList>
            <person name="Xie L."/>
            <person name="Yoshida N."/>
            <person name="Meng L."/>
        </authorList>
    </citation>
    <scope>NUCLEOTIDE SEQUENCE [LARGE SCALE GENOMIC DNA]</scope>
    <source>
        <strain evidence="2 3">NIT-SL11</strain>
    </source>
</reference>
<dbReference type="RefSeq" id="WP_282001695.1">
    <property type="nucleotide sequence ID" value="NZ_AP027151.1"/>
</dbReference>
<dbReference type="EMBL" id="AP027151">
    <property type="protein sequence ID" value="BDV41681.1"/>
    <property type="molecule type" value="Genomic_DNA"/>
</dbReference>
<feature type="domain" description="Doubled CXXCH motif" evidence="1">
    <location>
        <begin position="104"/>
        <end position="132"/>
    </location>
</feature>
<sequence>MVRRARYLTSAALGLVLLGTPGLHAELILHHGETVEAQGGVEECVVCHDGLIAPRADFCLANCSFHSSHAVDRPYPSTRRGAGYASVETLQAAGIRLVGGRVVCISCHDLSRDQPYHLAVANNGSQLCLTCHIK</sequence>
<dbReference type="InterPro" id="IPR010177">
    <property type="entry name" value="Paired_CXXCH_1"/>
</dbReference>
<keyword evidence="3" id="KW-1185">Reference proteome</keyword>
<dbReference type="InterPro" id="IPR036280">
    <property type="entry name" value="Multihaem_cyt_sf"/>
</dbReference>
<name>A0ABN6VSA1_9BACT</name>
<evidence type="ECO:0000313" key="2">
    <source>
        <dbReference type="EMBL" id="BDV41681.1"/>
    </source>
</evidence>